<feature type="compositionally biased region" description="Basic and acidic residues" evidence="11">
    <location>
        <begin position="178"/>
        <end position="192"/>
    </location>
</feature>
<evidence type="ECO:0000256" key="9">
    <source>
        <dbReference type="ARBA" id="ARBA00022801"/>
    </source>
</evidence>
<feature type="domain" description="tRNase Z endonuclease" evidence="12">
    <location>
        <begin position="6"/>
        <end position="68"/>
    </location>
</feature>
<evidence type="ECO:0000256" key="2">
    <source>
        <dbReference type="ARBA" id="ARBA00001947"/>
    </source>
</evidence>
<dbReference type="Proteomes" id="UP000789572">
    <property type="component" value="Unassembled WGS sequence"/>
</dbReference>
<keyword evidence="10" id="KW-0862">Zinc</keyword>
<dbReference type="GO" id="GO:0046872">
    <property type="term" value="F:metal ion binding"/>
    <property type="evidence" value="ECO:0007669"/>
    <property type="project" value="UniProtKB-KW"/>
</dbReference>
<evidence type="ECO:0000256" key="5">
    <source>
        <dbReference type="ARBA" id="ARBA00022694"/>
    </source>
</evidence>
<evidence type="ECO:0000256" key="3">
    <source>
        <dbReference type="ARBA" id="ARBA00007823"/>
    </source>
</evidence>
<dbReference type="GO" id="GO:0042781">
    <property type="term" value="F:3'-tRNA processing endoribonuclease activity"/>
    <property type="evidence" value="ECO:0007669"/>
    <property type="project" value="UniProtKB-EC"/>
</dbReference>
<evidence type="ECO:0000313" key="14">
    <source>
        <dbReference type="Proteomes" id="UP000789572"/>
    </source>
</evidence>
<feature type="compositionally biased region" description="Polar residues" evidence="11">
    <location>
        <begin position="193"/>
        <end position="207"/>
    </location>
</feature>
<dbReference type="EMBL" id="CAJVPJ010000701">
    <property type="protein sequence ID" value="CAG8550168.1"/>
    <property type="molecule type" value="Genomic_DNA"/>
</dbReference>
<accession>A0A9N9B0A9</accession>
<evidence type="ECO:0000256" key="6">
    <source>
        <dbReference type="ARBA" id="ARBA00022722"/>
    </source>
</evidence>
<dbReference type="InterPro" id="IPR027794">
    <property type="entry name" value="tRNase_Z_dom"/>
</dbReference>
<evidence type="ECO:0000256" key="4">
    <source>
        <dbReference type="ARBA" id="ARBA00012477"/>
    </source>
</evidence>
<feature type="region of interest" description="Disordered" evidence="11">
    <location>
        <begin position="178"/>
        <end position="212"/>
    </location>
</feature>
<comment type="caution">
    <text evidence="13">The sequence shown here is derived from an EMBL/GenBank/DDBJ whole genome shotgun (WGS) entry which is preliminary data.</text>
</comment>
<dbReference type="PANTHER" id="PTHR12553">
    <property type="entry name" value="ZINC PHOSPHODIESTERASE ELAC PROTEIN 2"/>
    <property type="match status" value="1"/>
</dbReference>
<dbReference type="Pfam" id="PF23023">
    <property type="entry name" value="Anti-Pycsar_Apyc1"/>
    <property type="match status" value="1"/>
</dbReference>
<dbReference type="CDD" id="cd07718">
    <property type="entry name" value="RNaseZ_ELAC1_ELAC2-C-term-like_MBL-fold"/>
    <property type="match status" value="1"/>
</dbReference>
<keyword evidence="7" id="KW-0479">Metal-binding</keyword>
<dbReference type="Pfam" id="PF13691">
    <property type="entry name" value="Lactamase_B_4"/>
    <property type="match status" value="1"/>
</dbReference>
<keyword evidence="14" id="KW-1185">Reference proteome</keyword>
<sequence length="804" mass="90080">MKSSVQILGCSTGDTTPSVVIQYDTKHPQRYLFNCGEGTQRLCTQHKVKITKLKNVFLTRIHWECMGGLPGMLLTLADVGLADIKIHGGDNLTHALTATRYFLLRTTMSVTTHEFPVDGSSFQDENMTVKAIPFWPETLKRSFAQEEILVPTKREHNETLLDHKKKILSLMFNTTKRGSEHVRESANEKKQSSDGASSGMRSDQSSIFKDASPLSKRMKYEDAVTETHALLESNNESSNYIKKPDKPANERRELYSRRLPKSKPNPISIAYICKGPDYKGKFNPKSAKELGLKPGPLYAQLASGQSVTAPDGTIVHPHQVLGPSRPGAITVIVDVPSVDYIQSLVDAQEFRPYQSGDENFQPRVVIHMVGNGVLEDERYQSWMRSFGNETEHLITGEKYNAQRIMFNSAALSQLKLSKIDSNHFRVPFYSNRPLKPLSDISNLPSKTREAEPKLIYQTEPVAQLDTSQIVSGFDPNQALPTDDALWKEYLKTVEEVKNEIQSTKLDPVHFPGNDVIVTTLGTGSALPSKYRNVSGTLITIPSCGTIILDAGEGTLGSMIRHFGPLGSPGRDGRMSLEECLRGIKCIFISHLHADHHFGVVRILDVWNRLQHGTDAMIYVAAPGRFMKWLDEYSDVQDIGLSRIRFIDNRNLLRRNLSLKSTDSTIQDLLNSLKLQRMESVEVIHCAAAYGVSIEHTQGWKIVYSGDTRPCEDLIFAGKNATLLIHEATFENDLVEDALEKRHSTTEEAVKRYPKVPIFTDDHGTVGISFDLMEVTIGDLYKLPKYVRALKILYADECEEAKETD</sequence>
<keyword evidence="5" id="KW-0819">tRNA processing</keyword>
<evidence type="ECO:0000256" key="11">
    <source>
        <dbReference type="SAM" id="MobiDB-lite"/>
    </source>
</evidence>
<protein>
    <recommendedName>
        <fullName evidence="4">ribonuclease Z</fullName>
        <ecNumber evidence="4">3.1.26.11</ecNumber>
    </recommendedName>
</protein>
<dbReference type="InterPro" id="IPR036866">
    <property type="entry name" value="RibonucZ/Hydroxyglut_hydro"/>
</dbReference>
<keyword evidence="6" id="KW-0540">Nuclease</keyword>
<evidence type="ECO:0000256" key="7">
    <source>
        <dbReference type="ARBA" id="ARBA00022723"/>
    </source>
</evidence>
<reference evidence="13" key="1">
    <citation type="submission" date="2021-06" db="EMBL/GenBank/DDBJ databases">
        <authorList>
            <person name="Kallberg Y."/>
            <person name="Tangrot J."/>
            <person name="Rosling A."/>
        </authorList>
    </citation>
    <scope>NUCLEOTIDE SEQUENCE</scope>
    <source>
        <strain evidence="13">IA702</strain>
    </source>
</reference>
<dbReference type="GO" id="GO:1990180">
    <property type="term" value="P:mitochondrial tRNA 3'-end processing"/>
    <property type="evidence" value="ECO:0007669"/>
    <property type="project" value="TreeGrafter"/>
</dbReference>
<dbReference type="GO" id="GO:0005739">
    <property type="term" value="C:mitochondrion"/>
    <property type="evidence" value="ECO:0007669"/>
    <property type="project" value="TreeGrafter"/>
</dbReference>
<comment type="cofactor">
    <cofactor evidence="2">
        <name>Zn(2+)</name>
        <dbReference type="ChEBI" id="CHEBI:29105"/>
    </cofactor>
</comment>
<comment type="similarity">
    <text evidence="3">Belongs to the RNase Z family.</text>
</comment>
<dbReference type="PANTHER" id="PTHR12553:SF49">
    <property type="entry name" value="ZINC PHOSPHODIESTERASE ELAC PROTEIN 2"/>
    <property type="match status" value="1"/>
</dbReference>
<gene>
    <name evidence="13" type="ORF">POCULU_LOCUS4977</name>
</gene>
<dbReference type="EC" id="3.1.26.11" evidence="4"/>
<evidence type="ECO:0000256" key="10">
    <source>
        <dbReference type="ARBA" id="ARBA00022833"/>
    </source>
</evidence>
<evidence type="ECO:0000259" key="12">
    <source>
        <dbReference type="Pfam" id="PF13691"/>
    </source>
</evidence>
<comment type="catalytic activity">
    <reaction evidence="1">
        <text>Endonucleolytic cleavage of RNA, removing extra 3' nucleotides from tRNA precursor, generating 3' termini of tRNAs. A 3'-hydroxy group is left at the tRNA terminus and a 5'-phosphoryl group is left at the trailer molecule.</text>
        <dbReference type="EC" id="3.1.26.11"/>
    </reaction>
</comment>
<dbReference type="SUPFAM" id="SSF56281">
    <property type="entry name" value="Metallo-hydrolase/oxidoreductase"/>
    <property type="match status" value="2"/>
</dbReference>
<organism evidence="13 14">
    <name type="scientific">Paraglomus occultum</name>
    <dbReference type="NCBI Taxonomy" id="144539"/>
    <lineage>
        <taxon>Eukaryota</taxon>
        <taxon>Fungi</taxon>
        <taxon>Fungi incertae sedis</taxon>
        <taxon>Mucoromycota</taxon>
        <taxon>Glomeromycotina</taxon>
        <taxon>Glomeromycetes</taxon>
        <taxon>Paraglomerales</taxon>
        <taxon>Paraglomeraceae</taxon>
        <taxon>Paraglomus</taxon>
    </lineage>
</organism>
<keyword evidence="9" id="KW-0378">Hydrolase</keyword>
<dbReference type="OrthoDB" id="527344at2759"/>
<evidence type="ECO:0000256" key="1">
    <source>
        <dbReference type="ARBA" id="ARBA00000402"/>
    </source>
</evidence>
<keyword evidence="8" id="KW-0255">Endonuclease</keyword>
<dbReference type="InterPro" id="IPR047151">
    <property type="entry name" value="RNZ2-like"/>
</dbReference>
<dbReference type="AlphaFoldDB" id="A0A9N9B0A9"/>
<evidence type="ECO:0000313" key="13">
    <source>
        <dbReference type="EMBL" id="CAG8550168.1"/>
    </source>
</evidence>
<proteinExistence type="inferred from homology"/>
<evidence type="ECO:0000256" key="8">
    <source>
        <dbReference type="ARBA" id="ARBA00022759"/>
    </source>
</evidence>
<name>A0A9N9B0A9_9GLOM</name>
<dbReference type="Gene3D" id="3.60.15.10">
    <property type="entry name" value="Ribonuclease Z/Hydroxyacylglutathione hydrolase-like"/>
    <property type="match status" value="2"/>
</dbReference>